<protein>
    <recommendedName>
        <fullName evidence="1">Nitrile hydratase beta subunit-like N-terminal domain-containing protein</fullName>
    </recommendedName>
</protein>
<dbReference type="SUPFAM" id="SSF50090">
    <property type="entry name" value="Electron transport accessory proteins"/>
    <property type="match status" value="1"/>
</dbReference>
<evidence type="ECO:0000259" key="1">
    <source>
        <dbReference type="Pfam" id="PF21006"/>
    </source>
</evidence>
<proteinExistence type="predicted"/>
<dbReference type="AlphaFoldDB" id="A0A1J1JN67"/>
<feature type="domain" description="Nitrile hydratase beta subunit-like N-terminal" evidence="1">
    <location>
        <begin position="9"/>
        <end position="100"/>
    </location>
</feature>
<organism evidence="2">
    <name type="scientific">Planktothrix agardhii</name>
    <name type="common">Oscillatoria agardhii</name>
    <dbReference type="NCBI Taxonomy" id="1160"/>
    <lineage>
        <taxon>Bacteria</taxon>
        <taxon>Bacillati</taxon>
        <taxon>Cyanobacteriota</taxon>
        <taxon>Cyanophyceae</taxon>
        <taxon>Oscillatoriophycideae</taxon>
        <taxon>Oscillatoriales</taxon>
        <taxon>Microcoleaceae</taxon>
        <taxon>Planktothrix</taxon>
    </lineage>
</organism>
<evidence type="ECO:0000313" key="2">
    <source>
        <dbReference type="EMBL" id="CUM62423.1"/>
    </source>
</evidence>
<dbReference type="InterPro" id="IPR008990">
    <property type="entry name" value="Elect_transpt_acc-like_dom_sf"/>
</dbReference>
<dbReference type="Gene3D" id="1.10.472.20">
    <property type="entry name" value="Nitrile hydratase, beta subunit"/>
    <property type="match status" value="1"/>
</dbReference>
<dbReference type="InterPro" id="IPR042262">
    <property type="entry name" value="CN_hydtase_beta_C"/>
</dbReference>
<accession>A0A1J1JN67</accession>
<sequence length="109" mass="12901">MEQFGVRNHHDMGGLPSVAIERSEHDIALWEKQVDAIEALLSKMNPPLVRDDELRRGIESLDADAYEKFSYYERWIIVIRHILLEKSIFTVDELERKIREISSRFEMMP</sequence>
<dbReference type="RefSeq" id="WP_254034963.1">
    <property type="nucleotide sequence ID" value="NZ_LR882951.1"/>
</dbReference>
<reference evidence="2" key="1">
    <citation type="submission" date="2015-09" db="EMBL/GenBank/DDBJ databases">
        <authorList>
            <person name="Jackson K.R."/>
            <person name="Lunt B.L."/>
            <person name="Fisher J.N.B."/>
            <person name="Gardner A.V."/>
            <person name="Bailey M.E."/>
            <person name="Deus L.M."/>
            <person name="Earl A.S."/>
            <person name="Gibby P.D."/>
            <person name="Hartmann K.A."/>
            <person name="Liu J.E."/>
            <person name="Manci A.M."/>
            <person name="Nielsen D.A."/>
            <person name="Solomon M.B."/>
            <person name="Breakwell D.P."/>
            <person name="Burnett S.H."/>
            <person name="Grose J.H."/>
        </authorList>
    </citation>
    <scope>NUCLEOTIDE SEQUENCE</scope>
    <source>
        <strain evidence="2">7805</strain>
    </source>
</reference>
<dbReference type="Pfam" id="PF21006">
    <property type="entry name" value="NHase_beta_N"/>
    <property type="match status" value="1"/>
</dbReference>
<dbReference type="EMBL" id="LO018305">
    <property type="protein sequence ID" value="CUM62423.1"/>
    <property type="molecule type" value="Genomic_DNA"/>
</dbReference>
<name>A0A1J1JN67_PLAAG</name>
<dbReference type="InterPro" id="IPR049054">
    <property type="entry name" value="CN_hydtase_beta-like_N"/>
</dbReference>
<gene>
    <name evidence="2" type="ORF">PLAM_mp0128</name>
</gene>